<dbReference type="EMBL" id="MLJW01000132">
    <property type="protein sequence ID" value="OIQ97463.1"/>
    <property type="molecule type" value="Genomic_DNA"/>
</dbReference>
<feature type="transmembrane region" description="Helical" evidence="1">
    <location>
        <begin position="186"/>
        <end position="205"/>
    </location>
</feature>
<keyword evidence="1" id="KW-1133">Transmembrane helix</keyword>
<feature type="transmembrane region" description="Helical" evidence="1">
    <location>
        <begin position="217"/>
        <end position="240"/>
    </location>
</feature>
<reference evidence="3" key="1">
    <citation type="submission" date="2016-10" db="EMBL/GenBank/DDBJ databases">
        <title>Sequence of Gallionella enrichment culture.</title>
        <authorList>
            <person name="Poehlein A."/>
            <person name="Muehling M."/>
            <person name="Daniel R."/>
        </authorList>
    </citation>
    <scope>NUCLEOTIDE SEQUENCE</scope>
</reference>
<feature type="transmembrane region" description="Helical" evidence="1">
    <location>
        <begin position="58"/>
        <end position="76"/>
    </location>
</feature>
<name>A0A1J5RZW7_9ZZZZ</name>
<feature type="transmembrane region" description="Helical" evidence="1">
    <location>
        <begin position="128"/>
        <end position="149"/>
    </location>
</feature>
<dbReference type="Pfam" id="PF02517">
    <property type="entry name" value="Rce1-like"/>
    <property type="match status" value="1"/>
</dbReference>
<organism evidence="3">
    <name type="scientific">mine drainage metagenome</name>
    <dbReference type="NCBI Taxonomy" id="410659"/>
    <lineage>
        <taxon>unclassified sequences</taxon>
        <taxon>metagenomes</taxon>
        <taxon>ecological metagenomes</taxon>
    </lineage>
</organism>
<feature type="transmembrane region" description="Helical" evidence="1">
    <location>
        <begin position="96"/>
        <end position="116"/>
    </location>
</feature>
<feature type="transmembrane region" description="Helical" evidence="1">
    <location>
        <begin position="260"/>
        <end position="279"/>
    </location>
</feature>
<proteinExistence type="predicted"/>
<sequence>MNNKPMIQQGWLRALLFVLLGFPLTFVIGFGIDIAANGIYGNDFATAPVDIQFFLKDYVIKNIAIIFIVWLFRVFIDRETFYSLGFEWKGHQLDAWTGLFGSLMILFVGSLILVVNKNLYFTNAFFNFSDFAAGIVLFIIVAFIEEIVFRGYLLNNLLQSINQWWALIITAAVFAIMHIQNNHADILSAINILIAGLVLGINYIYTKNLWFSIFFHFGWNFFQGSVLGYPVSGIDVGSGIMQQSLNGAERLTGGNFGFEGSIFCTSLLAFMLIIFSWRFSSNKINTVKEEI</sequence>
<keyword evidence="3" id="KW-0645">Protease</keyword>
<evidence type="ECO:0000313" key="3">
    <source>
        <dbReference type="EMBL" id="OIQ97463.1"/>
    </source>
</evidence>
<dbReference type="GO" id="GO:0004175">
    <property type="term" value="F:endopeptidase activity"/>
    <property type="evidence" value="ECO:0007669"/>
    <property type="project" value="UniProtKB-ARBA"/>
</dbReference>
<keyword evidence="1" id="KW-0812">Transmembrane</keyword>
<keyword evidence="1" id="KW-0472">Membrane</keyword>
<feature type="transmembrane region" description="Helical" evidence="1">
    <location>
        <begin position="161"/>
        <end position="180"/>
    </location>
</feature>
<gene>
    <name evidence="3" type="ORF">GALL_204730</name>
</gene>
<dbReference type="GO" id="GO:0080120">
    <property type="term" value="P:CAAX-box protein maturation"/>
    <property type="evidence" value="ECO:0007669"/>
    <property type="project" value="UniProtKB-ARBA"/>
</dbReference>
<dbReference type="PANTHER" id="PTHR39430:SF1">
    <property type="entry name" value="PROTEASE"/>
    <property type="match status" value="1"/>
</dbReference>
<accession>A0A1J5RZW7</accession>
<comment type="caution">
    <text evidence="3">The sequence shown here is derived from an EMBL/GenBank/DDBJ whole genome shotgun (WGS) entry which is preliminary data.</text>
</comment>
<evidence type="ECO:0000259" key="2">
    <source>
        <dbReference type="Pfam" id="PF02517"/>
    </source>
</evidence>
<dbReference type="PANTHER" id="PTHR39430">
    <property type="entry name" value="MEMBRANE-ASSOCIATED PROTEASE-RELATED"/>
    <property type="match status" value="1"/>
</dbReference>
<dbReference type="GO" id="GO:0006508">
    <property type="term" value="P:proteolysis"/>
    <property type="evidence" value="ECO:0007669"/>
    <property type="project" value="UniProtKB-KW"/>
</dbReference>
<dbReference type="AlphaFoldDB" id="A0A1J5RZW7"/>
<feature type="domain" description="CAAX prenyl protease 2/Lysostaphin resistance protein A-like" evidence="2">
    <location>
        <begin position="131"/>
        <end position="222"/>
    </location>
</feature>
<keyword evidence="3" id="KW-0378">Hydrolase</keyword>
<feature type="transmembrane region" description="Helical" evidence="1">
    <location>
        <begin position="12"/>
        <end position="32"/>
    </location>
</feature>
<protein>
    <submittedName>
        <fullName evidence="3">CAAX amino terminal protease self-immunity</fullName>
    </submittedName>
</protein>
<evidence type="ECO:0000256" key="1">
    <source>
        <dbReference type="SAM" id="Phobius"/>
    </source>
</evidence>
<dbReference type="InterPro" id="IPR003675">
    <property type="entry name" value="Rce1/LyrA-like_dom"/>
</dbReference>